<gene>
    <name evidence="1" type="ORF">E2D65_15090</name>
</gene>
<dbReference type="AlphaFoldDB" id="A0A5Y2FGQ9"/>
<dbReference type="Proteomes" id="UP000839738">
    <property type="component" value="Unassembled WGS sequence"/>
</dbReference>
<accession>A0A5Y2FGQ9</accession>
<evidence type="ECO:0000313" key="1">
    <source>
        <dbReference type="EMBL" id="ECD6073863.1"/>
    </source>
</evidence>
<reference evidence="1" key="1">
    <citation type="submission" date="2019-03" db="EMBL/GenBank/DDBJ databases">
        <authorList>
            <person name="Ashton P.M."/>
            <person name="Dallman T."/>
            <person name="Nair S."/>
            <person name="De Pinna E."/>
            <person name="Peters T."/>
            <person name="Grant K."/>
        </authorList>
    </citation>
    <scope>NUCLEOTIDE SEQUENCE [LARGE SCALE GENOMIC DNA]</scope>
    <source>
        <strain evidence="1">161826</strain>
    </source>
</reference>
<organism evidence="1">
    <name type="scientific">Salmonella newport</name>
    <dbReference type="NCBI Taxonomy" id="108619"/>
    <lineage>
        <taxon>Bacteria</taxon>
        <taxon>Pseudomonadati</taxon>
        <taxon>Pseudomonadota</taxon>
        <taxon>Gammaproteobacteria</taxon>
        <taxon>Enterobacterales</taxon>
        <taxon>Enterobacteriaceae</taxon>
        <taxon>Salmonella</taxon>
    </lineage>
</organism>
<name>A0A5Y2FGQ9_SALNE</name>
<dbReference type="EMBL" id="AAIFEU010000014">
    <property type="protein sequence ID" value="ECD6073863.1"/>
    <property type="molecule type" value="Genomic_DNA"/>
</dbReference>
<comment type="caution">
    <text evidence="1">The sequence shown here is derived from an EMBL/GenBank/DDBJ whole genome shotgun (WGS) entry which is preliminary data.</text>
</comment>
<proteinExistence type="predicted"/>
<protein>
    <submittedName>
        <fullName evidence="1">Uncharacterized protein</fullName>
    </submittedName>
</protein>
<sequence>MKFQASFAPESIQIFYTTPLPESLLHGVMTIQSTQGIINESEQKEGTGYVLLNRLHAAGFKKRPGQGEAPTPRVT</sequence>